<gene>
    <name evidence="1" type="ORF">HER39_02200</name>
</gene>
<proteinExistence type="predicted"/>
<organism evidence="1 2">
    <name type="scientific">Arthrobacter deserti</name>
    <dbReference type="NCBI Taxonomy" id="1742687"/>
    <lineage>
        <taxon>Bacteria</taxon>
        <taxon>Bacillati</taxon>
        <taxon>Actinomycetota</taxon>
        <taxon>Actinomycetes</taxon>
        <taxon>Micrococcales</taxon>
        <taxon>Micrococcaceae</taxon>
        <taxon>Arthrobacter</taxon>
    </lineage>
</organism>
<keyword evidence="2" id="KW-1185">Reference proteome</keyword>
<evidence type="ECO:0000313" key="1">
    <source>
        <dbReference type="EMBL" id="NKX49409.1"/>
    </source>
</evidence>
<accession>A0ABX1JKI9</accession>
<comment type="caution">
    <text evidence="1">The sequence shown here is derived from an EMBL/GenBank/DDBJ whole genome shotgun (WGS) entry which is preliminary data.</text>
</comment>
<dbReference type="Proteomes" id="UP000523795">
    <property type="component" value="Unassembled WGS sequence"/>
</dbReference>
<name>A0ABX1JKI9_9MICC</name>
<dbReference type="EMBL" id="JAAZSR010000015">
    <property type="protein sequence ID" value="NKX49409.1"/>
    <property type="molecule type" value="Genomic_DNA"/>
</dbReference>
<reference evidence="1 2" key="1">
    <citation type="submission" date="2020-04" db="EMBL/GenBank/DDBJ databases">
        <authorList>
            <person name="Liu S."/>
        </authorList>
    </citation>
    <scope>NUCLEOTIDE SEQUENCE [LARGE SCALE GENOMIC DNA]</scope>
    <source>
        <strain evidence="1 2">CGMCC 1.15091</strain>
    </source>
</reference>
<feature type="non-terminal residue" evidence="1">
    <location>
        <position position="69"/>
    </location>
</feature>
<evidence type="ECO:0000313" key="2">
    <source>
        <dbReference type="Proteomes" id="UP000523795"/>
    </source>
</evidence>
<protein>
    <submittedName>
        <fullName evidence="1">Uncharacterized protein</fullName>
    </submittedName>
</protein>
<sequence>MAPRKSPFFDTATTLGKIVAFLGISALCGVLAAGLLVPAAAVAGVGATSSLEYFDKLPAELNTNPLSQG</sequence>